<keyword evidence="1" id="KW-0808">Transferase</keyword>
<evidence type="ECO:0008006" key="11">
    <source>
        <dbReference type="Google" id="ProtNLM"/>
    </source>
</evidence>
<evidence type="ECO:0000256" key="6">
    <source>
        <dbReference type="ARBA" id="ARBA00022918"/>
    </source>
</evidence>
<dbReference type="Pfam" id="PF17921">
    <property type="entry name" value="Integrase_H2C2"/>
    <property type="match status" value="1"/>
</dbReference>
<keyword evidence="2" id="KW-0548">Nucleotidyltransferase</keyword>
<organism evidence="9 10">
    <name type="scientific">Mucuna pruriens</name>
    <name type="common">Velvet bean</name>
    <name type="synonym">Dolichos pruriens</name>
    <dbReference type="NCBI Taxonomy" id="157652"/>
    <lineage>
        <taxon>Eukaryota</taxon>
        <taxon>Viridiplantae</taxon>
        <taxon>Streptophyta</taxon>
        <taxon>Embryophyta</taxon>
        <taxon>Tracheophyta</taxon>
        <taxon>Spermatophyta</taxon>
        <taxon>Magnoliopsida</taxon>
        <taxon>eudicotyledons</taxon>
        <taxon>Gunneridae</taxon>
        <taxon>Pentapetalae</taxon>
        <taxon>rosids</taxon>
        <taxon>fabids</taxon>
        <taxon>Fabales</taxon>
        <taxon>Fabaceae</taxon>
        <taxon>Papilionoideae</taxon>
        <taxon>50 kb inversion clade</taxon>
        <taxon>NPAAA clade</taxon>
        <taxon>indigoferoid/millettioid clade</taxon>
        <taxon>Phaseoleae</taxon>
        <taxon>Mucuna</taxon>
    </lineage>
</organism>
<dbReference type="Pfam" id="PF17917">
    <property type="entry name" value="RT_RNaseH"/>
    <property type="match status" value="1"/>
</dbReference>
<evidence type="ECO:0000313" key="9">
    <source>
        <dbReference type="EMBL" id="RDX88704.1"/>
    </source>
</evidence>
<dbReference type="GO" id="GO:0004519">
    <property type="term" value="F:endonuclease activity"/>
    <property type="evidence" value="ECO:0007669"/>
    <property type="project" value="UniProtKB-KW"/>
</dbReference>
<dbReference type="Gene3D" id="1.10.340.70">
    <property type="match status" value="1"/>
</dbReference>
<evidence type="ECO:0000259" key="7">
    <source>
        <dbReference type="Pfam" id="PF17917"/>
    </source>
</evidence>
<keyword evidence="5" id="KW-0378">Hydrolase</keyword>
<gene>
    <name evidence="9" type="ORF">CR513_29668</name>
</gene>
<keyword evidence="4" id="KW-0255">Endonuclease</keyword>
<evidence type="ECO:0000256" key="3">
    <source>
        <dbReference type="ARBA" id="ARBA00022722"/>
    </source>
</evidence>
<keyword evidence="6" id="KW-0695">RNA-directed DNA polymerase</keyword>
<dbReference type="Proteomes" id="UP000257109">
    <property type="component" value="Unassembled WGS sequence"/>
</dbReference>
<evidence type="ECO:0000313" key="10">
    <source>
        <dbReference type="Proteomes" id="UP000257109"/>
    </source>
</evidence>
<dbReference type="STRING" id="157652.A0A371GDU3"/>
<evidence type="ECO:0000256" key="2">
    <source>
        <dbReference type="ARBA" id="ARBA00022695"/>
    </source>
</evidence>
<dbReference type="PANTHER" id="PTHR35046">
    <property type="entry name" value="ZINC KNUCKLE (CCHC-TYPE) FAMILY PROTEIN"/>
    <property type="match status" value="1"/>
</dbReference>
<evidence type="ECO:0000256" key="1">
    <source>
        <dbReference type="ARBA" id="ARBA00022679"/>
    </source>
</evidence>
<proteinExistence type="predicted"/>
<dbReference type="SUPFAM" id="SSF53098">
    <property type="entry name" value="Ribonuclease H-like"/>
    <property type="match status" value="1"/>
</dbReference>
<dbReference type="InterPro" id="IPR012337">
    <property type="entry name" value="RNaseH-like_sf"/>
</dbReference>
<protein>
    <recommendedName>
        <fullName evidence="11">Integrase zinc-binding domain-containing protein</fullName>
    </recommendedName>
</protein>
<dbReference type="GO" id="GO:0003964">
    <property type="term" value="F:RNA-directed DNA polymerase activity"/>
    <property type="evidence" value="ECO:0007669"/>
    <property type="project" value="UniProtKB-KW"/>
</dbReference>
<dbReference type="GO" id="GO:0016787">
    <property type="term" value="F:hydrolase activity"/>
    <property type="evidence" value="ECO:0007669"/>
    <property type="project" value="UniProtKB-KW"/>
</dbReference>
<comment type="caution">
    <text evidence="9">The sequence shown here is derived from an EMBL/GenBank/DDBJ whole genome shotgun (WGS) entry which is preliminary data.</text>
</comment>
<feature type="domain" description="Integrase zinc-binding" evidence="8">
    <location>
        <begin position="96"/>
        <end position="152"/>
    </location>
</feature>
<feature type="domain" description="Reverse transcriptase RNase H-like" evidence="7">
    <location>
        <begin position="8"/>
        <end position="58"/>
    </location>
</feature>
<accession>A0A371GDU3</accession>
<name>A0A371GDU3_MUCPR</name>
<dbReference type="EMBL" id="QJKJ01005867">
    <property type="protein sequence ID" value="RDX88704.1"/>
    <property type="molecule type" value="Genomic_DNA"/>
</dbReference>
<dbReference type="OrthoDB" id="407598at2759"/>
<keyword evidence="3" id="KW-0540">Nuclease</keyword>
<dbReference type="AlphaFoldDB" id="A0A371GDU3"/>
<dbReference type="InterPro" id="IPR041373">
    <property type="entry name" value="RT_RNaseH"/>
</dbReference>
<keyword evidence="10" id="KW-1185">Reference proteome</keyword>
<dbReference type="InterPro" id="IPR036397">
    <property type="entry name" value="RNaseH_sf"/>
</dbReference>
<sequence>VPPLNIPVDKELYAFVRALHVSQHYLLPKEFVVHSDSESLKQLRGQGKLNSMHAKWYENYIHFDEAFALYANSTNGCYFRHDGFLFKDKRFCVLRTSIRKLLVNEAYEGGLMGQFREHKTYEVLIEHFFWSHMKRDIYHICERYLVCRVAKSKTLPHDLYTLLLILTSPWIGISMDFVLNFPTSKGGKDFIFLVVDRFSKISHFIPFHKVDDTCHVTNLFFRKIKRLQVPWTFLEDPMEIVNYSTSQFPFELVHGFNSLSPLDLFPLSNKRKGNKARYRIEKKRKQYAKQANKGKREKLSKRYICRNIMEEVIVLMWLA</sequence>
<dbReference type="PANTHER" id="PTHR35046:SF9">
    <property type="entry name" value="RNA-DIRECTED DNA POLYMERASE"/>
    <property type="match status" value="1"/>
</dbReference>
<evidence type="ECO:0000259" key="8">
    <source>
        <dbReference type="Pfam" id="PF17921"/>
    </source>
</evidence>
<evidence type="ECO:0000256" key="5">
    <source>
        <dbReference type="ARBA" id="ARBA00022801"/>
    </source>
</evidence>
<reference evidence="9" key="1">
    <citation type="submission" date="2018-05" db="EMBL/GenBank/DDBJ databases">
        <title>Draft genome of Mucuna pruriens seed.</title>
        <authorList>
            <person name="Nnadi N.E."/>
            <person name="Vos R."/>
            <person name="Hasami M.H."/>
            <person name="Devisetty U.K."/>
            <person name="Aguiy J.C."/>
        </authorList>
    </citation>
    <scope>NUCLEOTIDE SEQUENCE [LARGE SCALE GENOMIC DNA]</scope>
    <source>
        <strain evidence="9">JCA_2017</strain>
    </source>
</reference>
<dbReference type="Gene3D" id="3.30.420.10">
    <property type="entry name" value="Ribonuclease H-like superfamily/Ribonuclease H"/>
    <property type="match status" value="1"/>
</dbReference>
<dbReference type="InterPro" id="IPR041588">
    <property type="entry name" value="Integrase_H2C2"/>
</dbReference>
<dbReference type="GO" id="GO:0003676">
    <property type="term" value="F:nucleic acid binding"/>
    <property type="evidence" value="ECO:0007669"/>
    <property type="project" value="InterPro"/>
</dbReference>
<feature type="non-terminal residue" evidence="9">
    <location>
        <position position="1"/>
    </location>
</feature>
<evidence type="ECO:0000256" key="4">
    <source>
        <dbReference type="ARBA" id="ARBA00022759"/>
    </source>
</evidence>